<protein>
    <submittedName>
        <fullName evidence="1">DNA polymerase III subunit delta</fullName>
        <ecNumber evidence="1">2.7.7.7</ecNumber>
    </submittedName>
</protein>
<dbReference type="InterPro" id="IPR008921">
    <property type="entry name" value="DNA_pol3_clamp-load_cplx_C"/>
</dbReference>
<dbReference type="NCBIfam" id="TIGR00678">
    <property type="entry name" value="holB"/>
    <property type="match status" value="1"/>
</dbReference>
<evidence type="ECO:0000313" key="2">
    <source>
        <dbReference type="Proteomes" id="UP000886886"/>
    </source>
</evidence>
<keyword evidence="1" id="KW-0548">Nucleotidyltransferase</keyword>
<accession>A0A9D0ZSY2</accession>
<dbReference type="GO" id="GO:0006261">
    <property type="term" value="P:DNA-templated DNA replication"/>
    <property type="evidence" value="ECO:0007669"/>
    <property type="project" value="TreeGrafter"/>
</dbReference>
<dbReference type="Gene3D" id="3.40.50.300">
    <property type="entry name" value="P-loop containing nucleotide triphosphate hydrolases"/>
    <property type="match status" value="1"/>
</dbReference>
<keyword evidence="1" id="KW-0808">Transferase</keyword>
<dbReference type="EMBL" id="DVFT01000017">
    <property type="protein sequence ID" value="HIQ95169.1"/>
    <property type="molecule type" value="Genomic_DNA"/>
</dbReference>
<evidence type="ECO:0000313" key="1">
    <source>
        <dbReference type="EMBL" id="HIQ95169.1"/>
    </source>
</evidence>
<dbReference type="GO" id="GO:0003677">
    <property type="term" value="F:DNA binding"/>
    <property type="evidence" value="ECO:0007669"/>
    <property type="project" value="InterPro"/>
</dbReference>
<dbReference type="EC" id="2.7.7.7" evidence="1"/>
<dbReference type="SUPFAM" id="SSF48019">
    <property type="entry name" value="post-AAA+ oligomerization domain-like"/>
    <property type="match status" value="1"/>
</dbReference>
<dbReference type="Proteomes" id="UP000886886">
    <property type="component" value="Unassembled WGS sequence"/>
</dbReference>
<dbReference type="InterPro" id="IPR004622">
    <property type="entry name" value="DNA_pol_HolB"/>
</dbReference>
<reference evidence="1" key="1">
    <citation type="submission" date="2020-10" db="EMBL/GenBank/DDBJ databases">
        <authorList>
            <person name="Gilroy R."/>
        </authorList>
    </citation>
    <scope>NUCLEOTIDE SEQUENCE</scope>
    <source>
        <strain evidence="1">ChiSjej3B21-11622</strain>
    </source>
</reference>
<organism evidence="1 2">
    <name type="scientific">Candidatus Limivivens merdigallinarum</name>
    <dbReference type="NCBI Taxonomy" id="2840859"/>
    <lineage>
        <taxon>Bacteria</taxon>
        <taxon>Bacillati</taxon>
        <taxon>Bacillota</taxon>
        <taxon>Clostridia</taxon>
        <taxon>Lachnospirales</taxon>
        <taxon>Lachnospiraceae</taxon>
        <taxon>Lachnospiraceae incertae sedis</taxon>
        <taxon>Candidatus Limivivens</taxon>
    </lineage>
</organism>
<dbReference type="SUPFAM" id="SSF52540">
    <property type="entry name" value="P-loop containing nucleoside triphosphate hydrolases"/>
    <property type="match status" value="1"/>
</dbReference>
<dbReference type="GO" id="GO:0003887">
    <property type="term" value="F:DNA-directed DNA polymerase activity"/>
    <property type="evidence" value="ECO:0007669"/>
    <property type="project" value="UniProtKB-EC"/>
</dbReference>
<reference evidence="1" key="2">
    <citation type="journal article" date="2021" name="PeerJ">
        <title>Extensive microbial diversity within the chicken gut microbiome revealed by metagenomics and culture.</title>
        <authorList>
            <person name="Gilroy R."/>
            <person name="Ravi A."/>
            <person name="Getino M."/>
            <person name="Pursley I."/>
            <person name="Horton D.L."/>
            <person name="Alikhan N.F."/>
            <person name="Baker D."/>
            <person name="Gharbi K."/>
            <person name="Hall N."/>
            <person name="Watson M."/>
            <person name="Adriaenssens E.M."/>
            <person name="Foster-Nyarko E."/>
            <person name="Jarju S."/>
            <person name="Secka A."/>
            <person name="Antonio M."/>
            <person name="Oren A."/>
            <person name="Chaudhuri R.R."/>
            <person name="La Ragione R."/>
            <person name="Hildebrand F."/>
            <person name="Pallen M.J."/>
        </authorList>
    </citation>
    <scope>NUCLEOTIDE SEQUENCE</scope>
    <source>
        <strain evidence="1">ChiSjej3B21-11622</strain>
    </source>
</reference>
<dbReference type="Pfam" id="PF13177">
    <property type="entry name" value="DNA_pol3_delta2"/>
    <property type="match status" value="1"/>
</dbReference>
<dbReference type="PANTHER" id="PTHR11669">
    <property type="entry name" value="REPLICATION FACTOR C / DNA POLYMERASE III GAMMA-TAU SUBUNIT"/>
    <property type="match status" value="1"/>
</dbReference>
<gene>
    <name evidence="1" type="primary">holB</name>
    <name evidence="1" type="ORF">IAB26_01265</name>
</gene>
<name>A0A9D0ZSY2_9FIRM</name>
<dbReference type="AlphaFoldDB" id="A0A9D0ZSY2"/>
<dbReference type="PANTHER" id="PTHR11669:SF8">
    <property type="entry name" value="DNA POLYMERASE III SUBUNIT DELTA"/>
    <property type="match status" value="1"/>
</dbReference>
<comment type="caution">
    <text evidence="1">The sequence shown here is derived from an EMBL/GenBank/DDBJ whole genome shotgun (WGS) entry which is preliminary data.</text>
</comment>
<dbReference type="InterPro" id="IPR027417">
    <property type="entry name" value="P-loop_NTPase"/>
</dbReference>
<dbReference type="InterPro" id="IPR050238">
    <property type="entry name" value="DNA_Rep/Repair_Clamp_Loader"/>
</dbReference>
<proteinExistence type="predicted"/>
<sequence>MSGFQQIIGHEQIINHLKSAMKWNKVSHAYIFNGEKGSGKKMLANAFAQMLQCEGEGEKPCGTCRSCRQAESGNHPDIIRVIHEKPNSIGIEDIREQLAGDIQIKPYQSRYKIYIVPDSEKMTVQAQNALLKTIEEPPSYAVILFLTTNAASFLPTILSRCVVLNMKPVPDTEVRKYLMEHVEIPDYQADVCTAFAQGNIGKAVKLATSENFNEIKMSALYLVKHIPNMDISEITAAVKAVTEFKVDIQDYLDLLAVWYRDVLYFKATNDVNGLIFKEEVKYIREQTNHGSYEGMEQILQGLTKAKERLNANVNFDLTMELLFLTIKENLMQ</sequence>
<dbReference type="GO" id="GO:0008408">
    <property type="term" value="F:3'-5' exonuclease activity"/>
    <property type="evidence" value="ECO:0007669"/>
    <property type="project" value="InterPro"/>
</dbReference>